<dbReference type="InterPro" id="IPR011546">
    <property type="entry name" value="Pept_M41_FtsH_extracell"/>
</dbReference>
<dbReference type="SUPFAM" id="SSF140990">
    <property type="entry name" value="FtsH protease domain-like"/>
    <property type="match status" value="1"/>
</dbReference>
<dbReference type="Proteomes" id="UP001501047">
    <property type="component" value="Unassembled WGS sequence"/>
</dbReference>
<keyword evidence="10" id="KW-0862">Zinc</keyword>
<evidence type="ECO:0000256" key="7">
    <source>
        <dbReference type="ARBA" id="ARBA00022723"/>
    </source>
</evidence>
<dbReference type="SMART" id="SM00382">
    <property type="entry name" value="AAA"/>
    <property type="match status" value="1"/>
</dbReference>
<name>A0ABP3WB89_CLOSU</name>
<dbReference type="Gene3D" id="1.10.8.60">
    <property type="match status" value="1"/>
</dbReference>
<evidence type="ECO:0000256" key="12">
    <source>
        <dbReference type="ARBA" id="ARBA00022989"/>
    </source>
</evidence>
<protein>
    <submittedName>
        <fullName evidence="18">ATP-dependent zinc metalloprotease FtsH</fullName>
    </submittedName>
</protein>
<feature type="transmembrane region" description="Helical" evidence="16">
    <location>
        <begin position="105"/>
        <end position="122"/>
    </location>
</feature>
<dbReference type="Pfam" id="PF17862">
    <property type="entry name" value="AAA_lid_3"/>
    <property type="match status" value="1"/>
</dbReference>
<evidence type="ECO:0000256" key="9">
    <source>
        <dbReference type="ARBA" id="ARBA00022801"/>
    </source>
</evidence>
<dbReference type="Gene3D" id="3.30.720.210">
    <property type="match status" value="1"/>
</dbReference>
<dbReference type="InterPro" id="IPR037219">
    <property type="entry name" value="Peptidase_M41-like"/>
</dbReference>
<keyword evidence="6 16" id="KW-0812">Transmembrane</keyword>
<keyword evidence="19" id="KW-1185">Reference proteome</keyword>
<evidence type="ECO:0000256" key="15">
    <source>
        <dbReference type="RuleBase" id="RU003651"/>
    </source>
</evidence>
<evidence type="ECO:0000256" key="3">
    <source>
        <dbReference type="ARBA" id="ARBA00010044"/>
    </source>
</evidence>
<dbReference type="SUPFAM" id="SSF52540">
    <property type="entry name" value="P-loop containing nucleoside triphosphate hydrolases"/>
    <property type="match status" value="1"/>
</dbReference>
<dbReference type="InterPro" id="IPR000642">
    <property type="entry name" value="Peptidase_M41"/>
</dbReference>
<dbReference type="PROSITE" id="PS00674">
    <property type="entry name" value="AAA"/>
    <property type="match status" value="1"/>
</dbReference>
<dbReference type="PANTHER" id="PTHR23076">
    <property type="entry name" value="METALLOPROTEASE M41 FTSH"/>
    <property type="match status" value="1"/>
</dbReference>
<evidence type="ECO:0000256" key="8">
    <source>
        <dbReference type="ARBA" id="ARBA00022741"/>
    </source>
</evidence>
<gene>
    <name evidence="18" type="primary">ftsH_2</name>
    <name evidence="18" type="ORF">GCM10008908_37840</name>
</gene>
<dbReference type="PANTHER" id="PTHR23076:SF97">
    <property type="entry name" value="ATP-DEPENDENT ZINC METALLOPROTEASE YME1L1"/>
    <property type="match status" value="1"/>
</dbReference>
<evidence type="ECO:0000256" key="2">
    <source>
        <dbReference type="ARBA" id="ARBA00004370"/>
    </source>
</evidence>
<evidence type="ECO:0000256" key="11">
    <source>
        <dbReference type="ARBA" id="ARBA00022840"/>
    </source>
</evidence>
<keyword evidence="7" id="KW-0479">Metal-binding</keyword>
<dbReference type="EMBL" id="BAAACI010000011">
    <property type="protein sequence ID" value="GAA0779361.1"/>
    <property type="molecule type" value="Genomic_DNA"/>
</dbReference>
<evidence type="ECO:0000256" key="16">
    <source>
        <dbReference type="SAM" id="Phobius"/>
    </source>
</evidence>
<dbReference type="InterPro" id="IPR041569">
    <property type="entry name" value="AAA_lid_3"/>
</dbReference>
<evidence type="ECO:0000256" key="6">
    <source>
        <dbReference type="ARBA" id="ARBA00022692"/>
    </source>
</evidence>
<evidence type="ECO:0000256" key="10">
    <source>
        <dbReference type="ARBA" id="ARBA00022833"/>
    </source>
</evidence>
<dbReference type="Pfam" id="PF01434">
    <property type="entry name" value="Peptidase_M41"/>
    <property type="match status" value="1"/>
</dbReference>
<evidence type="ECO:0000313" key="18">
    <source>
        <dbReference type="EMBL" id="GAA0779361.1"/>
    </source>
</evidence>
<evidence type="ECO:0000259" key="17">
    <source>
        <dbReference type="SMART" id="SM00382"/>
    </source>
</evidence>
<evidence type="ECO:0000256" key="13">
    <source>
        <dbReference type="ARBA" id="ARBA00023049"/>
    </source>
</evidence>
<keyword evidence="8 15" id="KW-0547">Nucleotide-binding</keyword>
<keyword evidence="4" id="KW-1003">Cell membrane</keyword>
<comment type="cofactor">
    <cofactor evidence="1">
        <name>Zn(2+)</name>
        <dbReference type="ChEBI" id="CHEBI:29105"/>
    </cofactor>
</comment>
<keyword evidence="12 16" id="KW-1133">Transmembrane helix</keyword>
<dbReference type="Gene3D" id="3.40.50.300">
    <property type="entry name" value="P-loop containing nucleotide triphosphate hydrolases"/>
    <property type="match status" value="1"/>
</dbReference>
<dbReference type="InterPro" id="IPR003959">
    <property type="entry name" value="ATPase_AAA_core"/>
</dbReference>
<dbReference type="Pfam" id="PF00004">
    <property type="entry name" value="AAA"/>
    <property type="match status" value="1"/>
</dbReference>
<reference evidence="19" key="1">
    <citation type="journal article" date="2019" name="Int. J. Syst. Evol. Microbiol.">
        <title>The Global Catalogue of Microorganisms (GCM) 10K type strain sequencing project: providing services to taxonomists for standard genome sequencing and annotation.</title>
        <authorList>
            <consortium name="The Broad Institute Genomics Platform"/>
            <consortium name="The Broad Institute Genome Sequencing Center for Infectious Disease"/>
            <person name="Wu L."/>
            <person name="Ma J."/>
        </authorList>
    </citation>
    <scope>NUCLEOTIDE SEQUENCE [LARGE SCALE GENOMIC DNA]</scope>
    <source>
        <strain evidence="19">JCM 1417</strain>
    </source>
</reference>
<evidence type="ECO:0000313" key="19">
    <source>
        <dbReference type="Proteomes" id="UP001501047"/>
    </source>
</evidence>
<evidence type="ECO:0000256" key="5">
    <source>
        <dbReference type="ARBA" id="ARBA00022670"/>
    </source>
</evidence>
<comment type="caution">
    <text evidence="18">The sequence shown here is derived from an EMBL/GenBank/DDBJ whole genome shotgun (WGS) entry which is preliminary data.</text>
</comment>
<dbReference type="GO" id="GO:0008237">
    <property type="term" value="F:metallopeptidase activity"/>
    <property type="evidence" value="ECO:0007669"/>
    <property type="project" value="UniProtKB-KW"/>
</dbReference>
<comment type="similarity">
    <text evidence="15">Belongs to the AAA ATPase family.</text>
</comment>
<dbReference type="InterPro" id="IPR027417">
    <property type="entry name" value="P-loop_NTPase"/>
</dbReference>
<keyword evidence="14 16" id="KW-0472">Membrane</keyword>
<keyword evidence="11 15" id="KW-0067">ATP-binding</keyword>
<keyword evidence="5" id="KW-0645">Protease</keyword>
<dbReference type="Pfam" id="PF06480">
    <property type="entry name" value="FtsH_ext"/>
    <property type="match status" value="1"/>
</dbReference>
<comment type="subcellular location">
    <subcellularLocation>
        <location evidence="2">Membrane</location>
    </subcellularLocation>
</comment>
<accession>A0ABP3WB89</accession>
<dbReference type="CDD" id="cd19501">
    <property type="entry name" value="RecA-like_FtsH"/>
    <property type="match status" value="1"/>
</dbReference>
<keyword evidence="13 18" id="KW-0482">Metalloprotease</keyword>
<evidence type="ECO:0000256" key="1">
    <source>
        <dbReference type="ARBA" id="ARBA00001947"/>
    </source>
</evidence>
<dbReference type="Gene3D" id="1.20.58.760">
    <property type="entry name" value="Peptidase M41"/>
    <property type="match status" value="1"/>
</dbReference>
<dbReference type="InterPro" id="IPR003960">
    <property type="entry name" value="ATPase_AAA_CS"/>
</dbReference>
<comment type="similarity">
    <text evidence="3">In the C-terminal section; belongs to the peptidase M41 family.</text>
</comment>
<organism evidence="18 19">
    <name type="scientific">Clostridium subterminale</name>
    <dbReference type="NCBI Taxonomy" id="1550"/>
    <lineage>
        <taxon>Bacteria</taxon>
        <taxon>Bacillati</taxon>
        <taxon>Bacillota</taxon>
        <taxon>Clostridia</taxon>
        <taxon>Eubacteriales</taxon>
        <taxon>Clostridiaceae</taxon>
        <taxon>Clostridium</taxon>
    </lineage>
</organism>
<evidence type="ECO:0000256" key="14">
    <source>
        <dbReference type="ARBA" id="ARBA00023136"/>
    </source>
</evidence>
<feature type="transmembrane region" description="Helical" evidence="16">
    <location>
        <begin position="9"/>
        <end position="29"/>
    </location>
</feature>
<evidence type="ECO:0000256" key="4">
    <source>
        <dbReference type="ARBA" id="ARBA00022475"/>
    </source>
</evidence>
<proteinExistence type="inferred from homology"/>
<keyword evidence="9" id="KW-0378">Hydrolase</keyword>
<sequence>MIDKIKKNLIIIPLSILILSIVALVLLNVGSSTIPYKTYSDFLLDLESNKISKVSMSQSPKITVIDKSGNKYSTDNPNSYTLKETLLKEGITVESSSTLPTNQRIAVIFLSISAIATIFMAIKRNSSGGSMTSINAIDGQSVSKDKFNFNSVAGNDEAKESLKDIVDFLKNPEKYASYGARMPKGVILYGDPGTGKTLLAKAIAGEAKVPFYAVSGSDFVQMYVGVGASRIRNLFKKAKSHGKAVIFIDEIDAIGKQRSSNKAGNSDEKDQTLNALLTEMSGFKESDGIVVIAATNRLDILDEALLRPGRFDRHIEVSLPDINAREKILNLHLKNKPVSDMNIRDIAHNTAYFSGAKLENLVNEAAIIACKEEAPYITATHLDKAFSIVIAGHEKLDKEALKAEDMKITAYHEVGHALISHLMLPEEKISKVTIIPTSNGAGGYTLTIGEDNTYHNLDYLKRKIMVLLGGRAAEEIIFGEEKITTGAFNDLKKTTNIVNNMVCEYGMGKSLGLLRLSEMQGIPTDYYTTVVLEECKSVLDELYAEVKNTLNNNLDLLVKVSEELLLKETLYTNDILNLVYGKIN</sequence>
<feature type="domain" description="AAA+ ATPase" evidence="17">
    <location>
        <begin position="182"/>
        <end position="321"/>
    </location>
</feature>
<dbReference type="InterPro" id="IPR003593">
    <property type="entry name" value="AAA+_ATPase"/>
</dbReference>